<evidence type="ECO:0000256" key="1">
    <source>
        <dbReference type="SAM" id="MobiDB-lite"/>
    </source>
</evidence>
<dbReference type="AlphaFoldDB" id="A0AA36M5M0"/>
<dbReference type="EMBL" id="CATQJL010000223">
    <property type="protein sequence ID" value="CAJ0598983.1"/>
    <property type="molecule type" value="Genomic_DNA"/>
</dbReference>
<proteinExistence type="predicted"/>
<feature type="compositionally biased region" description="Polar residues" evidence="1">
    <location>
        <begin position="1"/>
        <end position="14"/>
    </location>
</feature>
<reference evidence="2" key="1">
    <citation type="submission" date="2023-07" db="EMBL/GenBank/DDBJ databases">
        <authorList>
            <consortium name="CYATHOMIX"/>
        </authorList>
    </citation>
    <scope>NUCLEOTIDE SEQUENCE</scope>
    <source>
        <strain evidence="2">N/A</strain>
    </source>
</reference>
<accession>A0AA36M5M0</accession>
<sequence length="71" mass="7711">MLLQATMGQQQEFNATGHEVQQEFNATGHEDQQGFNATGHEDDVVTQRFPWDAVAKGLVGVGQVLGSIFGH</sequence>
<dbReference type="Proteomes" id="UP001176961">
    <property type="component" value="Unassembled WGS sequence"/>
</dbReference>
<evidence type="ECO:0000313" key="3">
    <source>
        <dbReference type="Proteomes" id="UP001176961"/>
    </source>
</evidence>
<feature type="region of interest" description="Disordered" evidence="1">
    <location>
        <begin position="1"/>
        <end position="37"/>
    </location>
</feature>
<organism evidence="2 3">
    <name type="scientific">Cylicocyclus nassatus</name>
    <name type="common">Nematode worm</name>
    <dbReference type="NCBI Taxonomy" id="53992"/>
    <lineage>
        <taxon>Eukaryota</taxon>
        <taxon>Metazoa</taxon>
        <taxon>Ecdysozoa</taxon>
        <taxon>Nematoda</taxon>
        <taxon>Chromadorea</taxon>
        <taxon>Rhabditida</taxon>
        <taxon>Rhabditina</taxon>
        <taxon>Rhabditomorpha</taxon>
        <taxon>Strongyloidea</taxon>
        <taxon>Strongylidae</taxon>
        <taxon>Cylicocyclus</taxon>
    </lineage>
</organism>
<comment type="caution">
    <text evidence="2">The sequence shown here is derived from an EMBL/GenBank/DDBJ whole genome shotgun (WGS) entry which is preliminary data.</text>
</comment>
<evidence type="ECO:0000313" key="2">
    <source>
        <dbReference type="EMBL" id="CAJ0598983.1"/>
    </source>
</evidence>
<keyword evidence="3" id="KW-1185">Reference proteome</keyword>
<protein>
    <submittedName>
        <fullName evidence="2">Uncharacterized protein</fullName>
    </submittedName>
</protein>
<gene>
    <name evidence="2" type="ORF">CYNAS_LOCUS10966</name>
</gene>
<name>A0AA36M5M0_CYLNA</name>